<reference evidence="4 5" key="1">
    <citation type="submission" date="2017-05" db="EMBL/GenBank/DDBJ databases">
        <authorList>
            <person name="Song R."/>
            <person name="Chenine A.L."/>
            <person name="Ruprecht R.M."/>
        </authorList>
    </citation>
    <scope>NUCLEOTIDE SEQUENCE [LARGE SCALE GENOMIC DNA]</scope>
    <source>
        <strain evidence="4">SW32</strain>
    </source>
</reference>
<dbReference type="InterPro" id="IPR055170">
    <property type="entry name" value="GFO_IDH_MocA-like_dom"/>
</dbReference>
<dbReference type="InterPro" id="IPR036291">
    <property type="entry name" value="NAD(P)-bd_dom_sf"/>
</dbReference>
<protein>
    <submittedName>
        <fullName evidence="4">Glucose-fructose oxidoreductase</fullName>
    </submittedName>
</protein>
<feature type="domain" description="GFO/IDH/MocA-like oxidoreductase" evidence="3">
    <location>
        <begin position="137"/>
        <end position="252"/>
    </location>
</feature>
<dbReference type="RefSeq" id="WP_086900623.1">
    <property type="nucleotide sequence ID" value="NZ_CP021358.1"/>
</dbReference>
<dbReference type="KEGG" id="kma:B9H00_10515"/>
<dbReference type="Gene3D" id="3.30.360.10">
    <property type="entry name" value="Dihydrodipicolinate Reductase, domain 2"/>
    <property type="match status" value="1"/>
</dbReference>
<dbReference type="InterPro" id="IPR008354">
    <property type="entry name" value="Glc-Fru_OxRdtase_bac"/>
</dbReference>
<dbReference type="Pfam" id="PF22725">
    <property type="entry name" value="GFO_IDH_MocA_C3"/>
    <property type="match status" value="1"/>
</dbReference>
<dbReference type="AlphaFoldDB" id="A0A240UQY9"/>
<keyword evidence="1" id="KW-0560">Oxidoreductase</keyword>
<dbReference type="SUPFAM" id="SSF51735">
    <property type="entry name" value="NAD(P)-binding Rossmann-fold domains"/>
    <property type="match status" value="1"/>
</dbReference>
<name>A0A240UQY9_9GAMM</name>
<dbReference type="PANTHER" id="PTHR43818:SF11">
    <property type="entry name" value="BCDNA.GH03377"/>
    <property type="match status" value="1"/>
</dbReference>
<keyword evidence="5" id="KW-1185">Reference proteome</keyword>
<proteinExistence type="predicted"/>
<dbReference type="Gene3D" id="3.40.50.720">
    <property type="entry name" value="NAD(P)-binding Rossmann-like Domain"/>
    <property type="match status" value="1"/>
</dbReference>
<organism evidence="4 5">
    <name type="scientific">Kushneria marisflavi</name>
    <dbReference type="NCBI Taxonomy" id="157779"/>
    <lineage>
        <taxon>Bacteria</taxon>
        <taxon>Pseudomonadati</taxon>
        <taxon>Pseudomonadota</taxon>
        <taxon>Gammaproteobacteria</taxon>
        <taxon>Oceanospirillales</taxon>
        <taxon>Halomonadaceae</taxon>
        <taxon>Kushneria</taxon>
    </lineage>
</organism>
<feature type="domain" description="Gfo/Idh/MocA-like oxidoreductase N-terminal" evidence="2">
    <location>
        <begin position="6"/>
        <end position="126"/>
    </location>
</feature>
<dbReference type="Proteomes" id="UP000194457">
    <property type="component" value="Chromosome"/>
</dbReference>
<evidence type="ECO:0000256" key="1">
    <source>
        <dbReference type="ARBA" id="ARBA00023002"/>
    </source>
</evidence>
<accession>A0A240UQY9</accession>
<evidence type="ECO:0000259" key="3">
    <source>
        <dbReference type="Pfam" id="PF22725"/>
    </source>
</evidence>
<dbReference type="PANTHER" id="PTHR43818">
    <property type="entry name" value="BCDNA.GH03377"/>
    <property type="match status" value="1"/>
</dbReference>
<dbReference type="PRINTS" id="PR01775">
    <property type="entry name" value="GLFROXRDTASE"/>
</dbReference>
<evidence type="ECO:0000313" key="4">
    <source>
        <dbReference type="EMBL" id="ART63440.1"/>
    </source>
</evidence>
<dbReference type="GO" id="GO:0000166">
    <property type="term" value="F:nucleotide binding"/>
    <property type="evidence" value="ECO:0007669"/>
    <property type="project" value="InterPro"/>
</dbReference>
<dbReference type="InterPro" id="IPR050463">
    <property type="entry name" value="Gfo/Idh/MocA_oxidrdct_glycsds"/>
</dbReference>
<gene>
    <name evidence="4" type="ORF">B9H00_10515</name>
</gene>
<dbReference type="OrthoDB" id="9774191at2"/>
<sequence>MAQGRVRYAVVGGGEISQGAFMPGIAASDHSEMTALVTGDPKKAEVLGKRYNLKVYGYDDYETLLNSGEIDAVYIATPNFRHRQDTVPALSAGIHVLLEKPMATSIEDCQAMIEAAERGNAKLMIAYRLHHEPGTLEMIQHMREGTIGAPRTFSSQLTQDLNPKNHRALHGYWAGPVPDMGAYPINAVRHLFGAEPIEVSAMSDNTPGRDYTCDDSVTVSLRFPEGRLAQFFVSYATSGHNHLSVIGERGALMARPSYMFGPTVSIDYDLSVDGKTTTHSPGPVEQFGGQTDYFSHCILNDIDPEADGTEGLRDVRILEAIERALETGQPQTLEPLDYRERIRPDQVRRLTPVEPPEVVSVETISGD</sequence>
<dbReference type="Pfam" id="PF01408">
    <property type="entry name" value="GFO_IDH_MocA"/>
    <property type="match status" value="1"/>
</dbReference>
<evidence type="ECO:0000259" key="2">
    <source>
        <dbReference type="Pfam" id="PF01408"/>
    </source>
</evidence>
<dbReference type="GO" id="GO:0016491">
    <property type="term" value="F:oxidoreductase activity"/>
    <property type="evidence" value="ECO:0007669"/>
    <property type="project" value="UniProtKB-KW"/>
</dbReference>
<evidence type="ECO:0000313" key="5">
    <source>
        <dbReference type="Proteomes" id="UP000194457"/>
    </source>
</evidence>
<dbReference type="EMBL" id="CP021358">
    <property type="protein sequence ID" value="ART63440.1"/>
    <property type="molecule type" value="Genomic_DNA"/>
</dbReference>
<dbReference type="SUPFAM" id="SSF55347">
    <property type="entry name" value="Glyceraldehyde-3-phosphate dehydrogenase-like, C-terminal domain"/>
    <property type="match status" value="1"/>
</dbReference>
<dbReference type="InterPro" id="IPR000683">
    <property type="entry name" value="Gfo/Idh/MocA-like_OxRdtase_N"/>
</dbReference>